<feature type="transmembrane region" description="Helical" evidence="1">
    <location>
        <begin position="92"/>
        <end position="114"/>
    </location>
</feature>
<dbReference type="RefSeq" id="WP_187245392.1">
    <property type="nucleotide sequence ID" value="NZ_BAAAOK010000015.1"/>
</dbReference>
<keyword evidence="1" id="KW-0812">Transmembrane</keyword>
<reference evidence="2 3" key="1">
    <citation type="submission" date="2020-06" db="EMBL/GenBank/DDBJ databases">
        <title>Actinomadura xiongansis sp. nov., isolated from soil of Baiyangdian.</title>
        <authorList>
            <person name="Zhang X."/>
        </authorList>
    </citation>
    <scope>NUCLEOTIDE SEQUENCE [LARGE SCALE GENOMIC DNA]</scope>
    <source>
        <strain evidence="2 3">HBUM206468</strain>
    </source>
</reference>
<protein>
    <recommendedName>
        <fullName evidence="4">Integral membrane protein</fullName>
    </recommendedName>
</protein>
<proteinExistence type="predicted"/>
<comment type="caution">
    <text evidence="2">The sequence shown here is derived from an EMBL/GenBank/DDBJ whole genome shotgun (WGS) entry which is preliminary data.</text>
</comment>
<keyword evidence="1" id="KW-0472">Membrane</keyword>
<dbReference type="EMBL" id="JABVEC010000018">
    <property type="protein sequence ID" value="MBC6468389.1"/>
    <property type="molecule type" value="Genomic_DNA"/>
</dbReference>
<feature type="transmembrane region" description="Helical" evidence="1">
    <location>
        <begin position="39"/>
        <end position="56"/>
    </location>
</feature>
<keyword evidence="3" id="KW-1185">Reference proteome</keyword>
<gene>
    <name evidence="2" type="ORF">HKK74_23240</name>
</gene>
<name>A0ABR7LUY4_9ACTN</name>
<organism evidence="2 3">
    <name type="scientific">Actinomadura alba</name>
    <dbReference type="NCBI Taxonomy" id="406431"/>
    <lineage>
        <taxon>Bacteria</taxon>
        <taxon>Bacillati</taxon>
        <taxon>Actinomycetota</taxon>
        <taxon>Actinomycetes</taxon>
        <taxon>Streptosporangiales</taxon>
        <taxon>Thermomonosporaceae</taxon>
        <taxon>Actinomadura</taxon>
    </lineage>
</organism>
<feature type="transmembrane region" description="Helical" evidence="1">
    <location>
        <begin position="63"/>
        <end position="80"/>
    </location>
</feature>
<evidence type="ECO:0000313" key="2">
    <source>
        <dbReference type="EMBL" id="MBC6468389.1"/>
    </source>
</evidence>
<feature type="transmembrane region" description="Helical" evidence="1">
    <location>
        <begin position="12"/>
        <end position="33"/>
    </location>
</feature>
<evidence type="ECO:0008006" key="4">
    <source>
        <dbReference type="Google" id="ProtNLM"/>
    </source>
</evidence>
<sequence>MSSRGTLSTGSKLTVVALLVGAIGFVLQMIAGVTDTPTIPPGLVAILVAAGLVAFLPGRGVPAAGPAAGLFNLIIFFAAGKSDRLFESSPASGMVGAWLMVVGLAVATIAGTIATMQNYRTQPVADG</sequence>
<accession>A0ABR7LUY4</accession>
<keyword evidence="1" id="KW-1133">Transmembrane helix</keyword>
<evidence type="ECO:0000256" key="1">
    <source>
        <dbReference type="SAM" id="Phobius"/>
    </source>
</evidence>
<evidence type="ECO:0000313" key="3">
    <source>
        <dbReference type="Proteomes" id="UP000805614"/>
    </source>
</evidence>
<dbReference type="Proteomes" id="UP000805614">
    <property type="component" value="Unassembled WGS sequence"/>
</dbReference>